<gene>
    <name evidence="1" type="ORF">Tcan_16905</name>
</gene>
<organism evidence="1 2">
    <name type="scientific">Toxocara canis</name>
    <name type="common">Canine roundworm</name>
    <dbReference type="NCBI Taxonomy" id="6265"/>
    <lineage>
        <taxon>Eukaryota</taxon>
        <taxon>Metazoa</taxon>
        <taxon>Ecdysozoa</taxon>
        <taxon>Nematoda</taxon>
        <taxon>Chromadorea</taxon>
        <taxon>Rhabditida</taxon>
        <taxon>Spirurina</taxon>
        <taxon>Ascaridomorpha</taxon>
        <taxon>Ascaridoidea</taxon>
        <taxon>Toxocaridae</taxon>
        <taxon>Toxocara</taxon>
    </lineage>
</organism>
<keyword evidence="2" id="KW-1185">Reference proteome</keyword>
<reference evidence="1 2" key="1">
    <citation type="submission" date="2014-11" db="EMBL/GenBank/DDBJ databases">
        <title>Genetic blueprint of the zoonotic pathogen Toxocara canis.</title>
        <authorList>
            <person name="Zhu X.-Q."/>
            <person name="Korhonen P.K."/>
            <person name="Cai H."/>
            <person name="Young N.D."/>
            <person name="Nejsum P."/>
            <person name="von Samson-Himmelstjerna G."/>
            <person name="Boag P.R."/>
            <person name="Tan P."/>
            <person name="Li Q."/>
            <person name="Min J."/>
            <person name="Yang Y."/>
            <person name="Wang X."/>
            <person name="Fang X."/>
            <person name="Hall R.S."/>
            <person name="Hofmann A."/>
            <person name="Sternberg P.W."/>
            <person name="Jex A.R."/>
            <person name="Gasser R.B."/>
        </authorList>
    </citation>
    <scope>NUCLEOTIDE SEQUENCE [LARGE SCALE GENOMIC DNA]</scope>
    <source>
        <strain evidence="1">PN_DK_2014</strain>
    </source>
</reference>
<comment type="caution">
    <text evidence="1">The sequence shown here is derived from an EMBL/GenBank/DDBJ whole genome shotgun (WGS) entry which is preliminary data.</text>
</comment>
<accession>A0A0B2VV20</accession>
<proteinExistence type="predicted"/>
<evidence type="ECO:0000313" key="2">
    <source>
        <dbReference type="Proteomes" id="UP000031036"/>
    </source>
</evidence>
<dbReference type="Proteomes" id="UP000031036">
    <property type="component" value="Unassembled WGS sequence"/>
</dbReference>
<sequence length="134" mass="15044">MENFRPQMTLAAAQFPCIRVKEGDALTVRRCDGYEANKNWPLFSVKILKDMTTAATAAKVEFLSPTILCKTEHLAEIVVCGLALPCVLQELDAFGSGDFERFDEDIVQDAVSCQQRSFKLRIIKQRAKGFAFFC</sequence>
<dbReference type="AlphaFoldDB" id="A0A0B2VV20"/>
<evidence type="ECO:0000313" key="1">
    <source>
        <dbReference type="EMBL" id="KHN87391.1"/>
    </source>
</evidence>
<name>A0A0B2VV20_TOXCA</name>
<protein>
    <submittedName>
        <fullName evidence="1">Uncharacterized protein</fullName>
    </submittedName>
</protein>
<dbReference type="EMBL" id="JPKZ01000434">
    <property type="protein sequence ID" value="KHN87391.1"/>
    <property type="molecule type" value="Genomic_DNA"/>
</dbReference>